<dbReference type="VEuPathDB" id="FungiDB:SCHCODRAFT_02640472"/>
<evidence type="ECO:0000256" key="3">
    <source>
        <dbReference type="ARBA" id="ARBA00022833"/>
    </source>
</evidence>
<keyword evidence="8" id="KW-1185">Reference proteome</keyword>
<dbReference type="Pfam" id="PF04828">
    <property type="entry name" value="GFA"/>
    <property type="match status" value="1"/>
</dbReference>
<dbReference type="InterPro" id="IPR011057">
    <property type="entry name" value="Mss4-like_sf"/>
</dbReference>
<evidence type="ECO:0000313" key="8">
    <source>
        <dbReference type="Proteomes" id="UP000007431"/>
    </source>
</evidence>
<dbReference type="PANTHER" id="PTHR33337:SF30">
    <property type="entry name" value="DUF636 DOMAIN PROTEIN (AFU_ORTHOLOGUE AFUA_1G03180)"/>
    <property type="match status" value="1"/>
</dbReference>
<accession>D8QH30</accession>
<dbReference type="PROSITE" id="PS51891">
    <property type="entry name" value="CENP_V_GFA"/>
    <property type="match status" value="1"/>
</dbReference>
<comment type="similarity">
    <text evidence="1">Belongs to the Gfa family.</text>
</comment>
<name>D8QH30_SCHCM</name>
<evidence type="ECO:0000259" key="6">
    <source>
        <dbReference type="PROSITE" id="PS51891"/>
    </source>
</evidence>
<dbReference type="OMA" id="TICHCMS"/>
<evidence type="ECO:0000256" key="2">
    <source>
        <dbReference type="ARBA" id="ARBA00022723"/>
    </source>
</evidence>
<keyword evidence="5" id="KW-0812">Transmembrane</keyword>
<dbReference type="eggNOG" id="ENOG502S5AR">
    <property type="taxonomic scope" value="Eukaryota"/>
</dbReference>
<dbReference type="HOGENOM" id="CLU_1321578_0_0_1"/>
<dbReference type="AlphaFoldDB" id="D8QH30"/>
<evidence type="ECO:0000256" key="1">
    <source>
        <dbReference type="ARBA" id="ARBA00005495"/>
    </source>
</evidence>
<feature type="transmembrane region" description="Helical" evidence="5">
    <location>
        <begin position="163"/>
        <end position="183"/>
    </location>
</feature>
<dbReference type="EMBL" id="GL377312">
    <property type="protein sequence ID" value="EFI92870.1"/>
    <property type="molecule type" value="Genomic_DNA"/>
</dbReference>
<keyword evidence="3" id="KW-0862">Zinc</keyword>
<dbReference type="PANTHER" id="PTHR33337">
    <property type="entry name" value="GFA DOMAIN-CONTAINING PROTEIN"/>
    <property type="match status" value="1"/>
</dbReference>
<gene>
    <name evidence="7" type="ORF">SCHCODRAFT_237749</name>
</gene>
<sequence>MAERPSKTTGSCLCGAVRFTFFGKPTATCLCHCLDCRKISGSTYSTNAMFPIDAVTLTSGTPKSYTTHGVSGKPITNFFCGDCGSTLWRESVVFAGLRIVKAGVLDDVRALENVAAPATELFVENRAFAENERGSDQRVLRLSVTNCDITIGTAQTQTNKHGFSRTITALLLLLSPLVFWNILHHKSQYDRKRSLTAHTTRRTCAKGA</sequence>
<dbReference type="SUPFAM" id="SSF51316">
    <property type="entry name" value="Mss4-like"/>
    <property type="match status" value="1"/>
</dbReference>
<proteinExistence type="inferred from homology"/>
<dbReference type="GO" id="GO:0016846">
    <property type="term" value="F:carbon-sulfur lyase activity"/>
    <property type="evidence" value="ECO:0007669"/>
    <property type="project" value="InterPro"/>
</dbReference>
<dbReference type="Gene3D" id="3.90.1590.10">
    <property type="entry name" value="glutathione-dependent formaldehyde- activating enzyme (gfa)"/>
    <property type="match status" value="1"/>
</dbReference>
<keyword evidence="5" id="KW-1133">Transmembrane helix</keyword>
<evidence type="ECO:0000256" key="5">
    <source>
        <dbReference type="SAM" id="Phobius"/>
    </source>
</evidence>
<protein>
    <recommendedName>
        <fullName evidence="6">CENP-V/GFA domain-containing protein</fullName>
    </recommendedName>
</protein>
<dbReference type="InterPro" id="IPR006913">
    <property type="entry name" value="CENP-V/GFA"/>
</dbReference>
<evidence type="ECO:0000313" key="7">
    <source>
        <dbReference type="EMBL" id="EFI92870.1"/>
    </source>
</evidence>
<reference evidence="7 8" key="1">
    <citation type="journal article" date="2010" name="Nat. Biotechnol.">
        <title>Genome sequence of the model mushroom Schizophyllum commune.</title>
        <authorList>
            <person name="Ohm R.A."/>
            <person name="de Jong J.F."/>
            <person name="Lugones L.G."/>
            <person name="Aerts A."/>
            <person name="Kothe E."/>
            <person name="Stajich J.E."/>
            <person name="de Vries R.P."/>
            <person name="Record E."/>
            <person name="Levasseur A."/>
            <person name="Baker S.E."/>
            <person name="Bartholomew K.A."/>
            <person name="Coutinho P.M."/>
            <person name="Erdmann S."/>
            <person name="Fowler T.J."/>
            <person name="Gathman A.C."/>
            <person name="Lombard V."/>
            <person name="Henrissat B."/>
            <person name="Knabe N."/>
            <person name="Kuees U."/>
            <person name="Lilly W.W."/>
            <person name="Lindquist E."/>
            <person name="Lucas S."/>
            <person name="Magnuson J.K."/>
            <person name="Piumi F."/>
            <person name="Raudaskoski M."/>
            <person name="Salamov A."/>
            <person name="Schmutz J."/>
            <person name="Schwarze F.W.M.R."/>
            <person name="vanKuyk P.A."/>
            <person name="Horton J.S."/>
            <person name="Grigoriev I.V."/>
            <person name="Woesten H.A.B."/>
        </authorList>
    </citation>
    <scope>NUCLEOTIDE SEQUENCE [LARGE SCALE GENOMIC DNA]</scope>
    <source>
        <strain evidence="8">H4-8 / FGSC 9210</strain>
    </source>
</reference>
<feature type="domain" description="CENP-V/GFA" evidence="6">
    <location>
        <begin position="8"/>
        <end position="120"/>
    </location>
</feature>
<keyword evidence="4" id="KW-0456">Lyase</keyword>
<keyword evidence="2" id="KW-0479">Metal-binding</keyword>
<organism evidence="8">
    <name type="scientific">Schizophyllum commune (strain H4-8 / FGSC 9210)</name>
    <name type="common">Split gill fungus</name>
    <dbReference type="NCBI Taxonomy" id="578458"/>
    <lineage>
        <taxon>Eukaryota</taxon>
        <taxon>Fungi</taxon>
        <taxon>Dikarya</taxon>
        <taxon>Basidiomycota</taxon>
        <taxon>Agaricomycotina</taxon>
        <taxon>Agaricomycetes</taxon>
        <taxon>Agaricomycetidae</taxon>
        <taxon>Agaricales</taxon>
        <taxon>Schizophyllaceae</taxon>
        <taxon>Schizophyllum</taxon>
    </lineage>
</organism>
<dbReference type="Proteomes" id="UP000007431">
    <property type="component" value="Unassembled WGS sequence"/>
</dbReference>
<dbReference type="InParanoid" id="D8QH30"/>
<evidence type="ECO:0000256" key="4">
    <source>
        <dbReference type="ARBA" id="ARBA00023239"/>
    </source>
</evidence>
<dbReference type="GO" id="GO:0046872">
    <property type="term" value="F:metal ion binding"/>
    <property type="evidence" value="ECO:0007669"/>
    <property type="project" value="UniProtKB-KW"/>
</dbReference>
<keyword evidence="5" id="KW-0472">Membrane</keyword>